<dbReference type="AlphaFoldDB" id="A0AAV7H6C6"/>
<gene>
    <name evidence="1" type="ORF">IEQ34_008211</name>
</gene>
<protein>
    <submittedName>
        <fullName evidence="1">Uncharacterized protein</fullName>
    </submittedName>
</protein>
<proteinExistence type="predicted"/>
<name>A0AAV7H6C6_DENCH</name>
<sequence>MEAFLPATIDPCRARFALKRQMDVLLLLASIGPGHAQKAQEPKKVALLPAQMEAFLPATIDPCRARFALKPQMDVLLRLASIGPGHAQKAQELRKAAFCPALESTMTVFLPAMIDPG</sequence>
<keyword evidence="2" id="KW-1185">Reference proteome</keyword>
<evidence type="ECO:0000313" key="2">
    <source>
        <dbReference type="Proteomes" id="UP000775213"/>
    </source>
</evidence>
<accession>A0AAV7H6C6</accession>
<comment type="caution">
    <text evidence="1">The sequence shown here is derived from an EMBL/GenBank/DDBJ whole genome shotgun (WGS) entry which is preliminary data.</text>
</comment>
<organism evidence="1 2">
    <name type="scientific">Dendrobium chrysotoxum</name>
    <name type="common">Orchid</name>
    <dbReference type="NCBI Taxonomy" id="161865"/>
    <lineage>
        <taxon>Eukaryota</taxon>
        <taxon>Viridiplantae</taxon>
        <taxon>Streptophyta</taxon>
        <taxon>Embryophyta</taxon>
        <taxon>Tracheophyta</taxon>
        <taxon>Spermatophyta</taxon>
        <taxon>Magnoliopsida</taxon>
        <taxon>Liliopsida</taxon>
        <taxon>Asparagales</taxon>
        <taxon>Orchidaceae</taxon>
        <taxon>Epidendroideae</taxon>
        <taxon>Malaxideae</taxon>
        <taxon>Dendrobiinae</taxon>
        <taxon>Dendrobium</taxon>
    </lineage>
</organism>
<reference evidence="1 2" key="1">
    <citation type="journal article" date="2021" name="Hortic Res">
        <title>Chromosome-scale assembly of the Dendrobium chrysotoxum genome enhances the understanding of orchid evolution.</title>
        <authorList>
            <person name="Zhang Y."/>
            <person name="Zhang G.Q."/>
            <person name="Zhang D."/>
            <person name="Liu X.D."/>
            <person name="Xu X.Y."/>
            <person name="Sun W.H."/>
            <person name="Yu X."/>
            <person name="Zhu X."/>
            <person name="Wang Z.W."/>
            <person name="Zhao X."/>
            <person name="Zhong W.Y."/>
            <person name="Chen H."/>
            <person name="Yin W.L."/>
            <person name="Huang T."/>
            <person name="Niu S.C."/>
            <person name="Liu Z.J."/>
        </authorList>
    </citation>
    <scope>NUCLEOTIDE SEQUENCE [LARGE SCALE GENOMIC DNA]</scope>
    <source>
        <strain evidence="1">Lindl</strain>
    </source>
</reference>
<evidence type="ECO:0000313" key="1">
    <source>
        <dbReference type="EMBL" id="KAH0463629.1"/>
    </source>
</evidence>
<dbReference type="EMBL" id="JAGFBR010000008">
    <property type="protein sequence ID" value="KAH0463629.1"/>
    <property type="molecule type" value="Genomic_DNA"/>
</dbReference>
<dbReference type="Proteomes" id="UP000775213">
    <property type="component" value="Unassembled WGS sequence"/>
</dbReference>